<accession>A0A8S9IU04</accession>
<gene>
    <name evidence="3" type="ORF">F2Q68_00021325</name>
    <name evidence="4" type="ORF">F2Q70_00004467</name>
</gene>
<dbReference type="Proteomes" id="UP000712281">
    <property type="component" value="Unassembled WGS sequence"/>
</dbReference>
<reference evidence="4" key="1">
    <citation type="submission" date="2019-12" db="EMBL/GenBank/DDBJ databases">
        <title>Genome sequencing and annotation of Brassica cretica.</title>
        <authorList>
            <person name="Studholme D.J."/>
            <person name="Sarris P.F."/>
        </authorList>
    </citation>
    <scope>NUCLEOTIDE SEQUENCE</scope>
    <source>
        <strain evidence="3">PFS-001/15</strain>
        <strain evidence="4">PFS-102/07</strain>
        <tissue evidence="4">Leaf</tissue>
    </source>
</reference>
<sequence>MIIWMHLELVWVALHLCVFGFGEVLIRFWSLRGHKTFMMMKIGVVAGENCNQMMATKRRHHRGQPSQEESDHGKVSTKRNPHCNHPSRGSHARGRVSSKLTGCFASDDHRMYWSRPLHVFRG</sequence>
<organism evidence="4">
    <name type="scientific">Brassica cretica</name>
    <name type="common">Mustard</name>
    <dbReference type="NCBI Taxonomy" id="69181"/>
    <lineage>
        <taxon>Eukaryota</taxon>
        <taxon>Viridiplantae</taxon>
        <taxon>Streptophyta</taxon>
        <taxon>Embryophyta</taxon>
        <taxon>Tracheophyta</taxon>
        <taxon>Spermatophyta</taxon>
        <taxon>Magnoliopsida</taxon>
        <taxon>eudicotyledons</taxon>
        <taxon>Gunneridae</taxon>
        <taxon>Pentapetalae</taxon>
        <taxon>rosids</taxon>
        <taxon>malvids</taxon>
        <taxon>Brassicales</taxon>
        <taxon>Brassicaceae</taxon>
        <taxon>Brassiceae</taxon>
        <taxon>Brassica</taxon>
    </lineage>
</organism>
<protein>
    <submittedName>
        <fullName evidence="4">Uncharacterized protein</fullName>
    </submittedName>
</protein>
<dbReference type="AlphaFoldDB" id="A0A8S9IU04"/>
<evidence type="ECO:0000256" key="2">
    <source>
        <dbReference type="SAM" id="Phobius"/>
    </source>
</evidence>
<proteinExistence type="predicted"/>
<keyword evidence="2" id="KW-0472">Membrane</keyword>
<keyword evidence="2" id="KW-1133">Transmembrane helix</keyword>
<feature type="transmembrane region" description="Helical" evidence="2">
    <location>
        <begin position="12"/>
        <end position="31"/>
    </location>
</feature>
<comment type="caution">
    <text evidence="4">The sequence shown here is derived from an EMBL/GenBank/DDBJ whole genome shotgun (WGS) entry which is preliminary data.</text>
</comment>
<name>A0A8S9IU04_BRACR</name>
<dbReference type="EMBL" id="QGKY02001015">
    <property type="protein sequence ID" value="KAF2573379.1"/>
    <property type="molecule type" value="Genomic_DNA"/>
</dbReference>
<keyword evidence="2" id="KW-0812">Transmembrane</keyword>
<evidence type="ECO:0000313" key="4">
    <source>
        <dbReference type="EMBL" id="KAF2573379.1"/>
    </source>
</evidence>
<dbReference type="EMBL" id="QGKW02002228">
    <property type="protein sequence ID" value="KAF2539433.1"/>
    <property type="molecule type" value="Genomic_DNA"/>
</dbReference>
<evidence type="ECO:0000256" key="1">
    <source>
        <dbReference type="SAM" id="MobiDB-lite"/>
    </source>
</evidence>
<feature type="region of interest" description="Disordered" evidence="1">
    <location>
        <begin position="55"/>
        <end position="96"/>
    </location>
</feature>
<evidence type="ECO:0000313" key="3">
    <source>
        <dbReference type="EMBL" id="KAF2539433.1"/>
    </source>
</evidence>